<dbReference type="Proteomes" id="UP000720508">
    <property type="component" value="Unassembled WGS sequence"/>
</dbReference>
<feature type="region of interest" description="Disordered" evidence="1">
    <location>
        <begin position="1"/>
        <end position="44"/>
    </location>
</feature>
<protein>
    <submittedName>
        <fullName evidence="2">DNA polymerase III subunit gamma and tau</fullName>
    </submittedName>
</protein>
<comment type="caution">
    <text evidence="2">The sequence shown here is derived from an EMBL/GenBank/DDBJ whole genome shotgun (WGS) entry which is preliminary data.</text>
</comment>
<evidence type="ECO:0000313" key="3">
    <source>
        <dbReference type="Proteomes" id="UP000720508"/>
    </source>
</evidence>
<keyword evidence="3" id="KW-1185">Reference proteome</keyword>
<name>A0ABS6CYE7_9ACTN</name>
<feature type="region of interest" description="Disordered" evidence="1">
    <location>
        <begin position="125"/>
        <end position="176"/>
    </location>
</feature>
<feature type="non-terminal residue" evidence="2">
    <location>
        <position position="1"/>
    </location>
</feature>
<organism evidence="2 3">
    <name type="scientific">Streptomyces niphimycinicus</name>
    <dbReference type="NCBI Taxonomy" id="2842201"/>
    <lineage>
        <taxon>Bacteria</taxon>
        <taxon>Bacillati</taxon>
        <taxon>Actinomycetota</taxon>
        <taxon>Actinomycetes</taxon>
        <taxon>Kitasatosporales</taxon>
        <taxon>Streptomycetaceae</taxon>
        <taxon>Streptomyces</taxon>
    </lineage>
</organism>
<gene>
    <name evidence="2" type="ORF">KN815_49610</name>
</gene>
<proteinExistence type="predicted"/>
<reference evidence="2 3" key="1">
    <citation type="submission" date="2021-06" db="EMBL/GenBank/DDBJ databases">
        <authorList>
            <person name="Pan X."/>
        </authorList>
    </citation>
    <scope>NUCLEOTIDE SEQUENCE [LARGE SCALE GENOMIC DNA]</scope>
    <source>
        <strain evidence="2 3">4503</strain>
    </source>
</reference>
<accession>A0ABS6CYE7</accession>
<dbReference type="EMBL" id="JAHLEM010001334">
    <property type="protein sequence ID" value="MBU3871814.1"/>
    <property type="molecule type" value="Genomic_DNA"/>
</dbReference>
<feature type="non-terminal residue" evidence="2">
    <location>
        <position position="176"/>
    </location>
</feature>
<evidence type="ECO:0000256" key="1">
    <source>
        <dbReference type="SAM" id="MobiDB-lite"/>
    </source>
</evidence>
<feature type="compositionally biased region" description="Gly residues" evidence="1">
    <location>
        <begin position="128"/>
        <end position="176"/>
    </location>
</feature>
<evidence type="ECO:0000313" key="2">
    <source>
        <dbReference type="EMBL" id="MBU3871814.1"/>
    </source>
</evidence>
<sequence length="176" mass="16572">GPPAQTPAAPSAPSAPTASSGPTSPPASAAPSAPAQGAPSMAQGAVQVRQMWPDILEAVKNRRRFTWILLSQNATVSGFDGTTLQLGFSNAGARDSFVGGGSEDILRQALQDAIGVQWRIEAIVDPSGGSGQQGGGPGGPGGLGGPGGSSGFGGGGGATGGGFGGGGGSGGFGGGS</sequence>